<sequence length="77" mass="9054">MSESLRVEADAFYQELKDEGVGIRDILWPLATLSPRERAVFVEYHYWDTHMKVVAQSHRISLGRAYEILYRAEKKIA</sequence>
<evidence type="ECO:0000313" key="1">
    <source>
        <dbReference type="EMBL" id="VAV82410.1"/>
    </source>
</evidence>
<organism evidence="1">
    <name type="scientific">hydrothermal vent metagenome</name>
    <dbReference type="NCBI Taxonomy" id="652676"/>
    <lineage>
        <taxon>unclassified sequences</taxon>
        <taxon>metagenomes</taxon>
        <taxon>ecological metagenomes</taxon>
    </lineage>
</organism>
<dbReference type="InterPro" id="IPR013324">
    <property type="entry name" value="RNA_pol_sigma_r3/r4-like"/>
</dbReference>
<name>A0A3B0QKR5_9ZZZZ</name>
<evidence type="ECO:0008006" key="2">
    <source>
        <dbReference type="Google" id="ProtNLM"/>
    </source>
</evidence>
<feature type="non-terminal residue" evidence="1">
    <location>
        <position position="77"/>
    </location>
</feature>
<reference evidence="1" key="1">
    <citation type="submission" date="2018-06" db="EMBL/GenBank/DDBJ databases">
        <authorList>
            <person name="Zhirakovskaya E."/>
        </authorList>
    </citation>
    <scope>NUCLEOTIDE SEQUENCE</scope>
</reference>
<accession>A0A3B0QKR5</accession>
<dbReference type="EMBL" id="UOEA01000015">
    <property type="protein sequence ID" value="VAV82410.1"/>
    <property type="molecule type" value="Genomic_DNA"/>
</dbReference>
<dbReference type="AlphaFoldDB" id="A0A3B0QKR5"/>
<protein>
    <recommendedName>
        <fullName evidence="2">RNA polymerase sigma-70 region 4 domain-containing protein</fullName>
    </recommendedName>
</protein>
<proteinExistence type="predicted"/>
<gene>
    <name evidence="1" type="ORF">MNBD_DELTA01-911</name>
</gene>
<dbReference type="SUPFAM" id="SSF88659">
    <property type="entry name" value="Sigma3 and sigma4 domains of RNA polymerase sigma factors"/>
    <property type="match status" value="1"/>
</dbReference>